<accession>A0A3L7J8Y5</accession>
<dbReference type="InterPro" id="IPR023091">
    <property type="entry name" value="MetalPrtase_cat_dom_sf_prd"/>
</dbReference>
<protein>
    <recommendedName>
        <fullName evidence="7">Endoribonuclease YbeY</fullName>
        <ecNumber evidence="7">3.1.-.-</ecNumber>
    </recommendedName>
</protein>
<comment type="caution">
    <text evidence="9">The sequence shown here is derived from an EMBL/GenBank/DDBJ whole genome shotgun (WGS) entry which is preliminary data.</text>
</comment>
<name>A0A3L7J8Y5_9HYPH</name>
<keyword evidence="2 7" id="KW-0540">Nuclease</keyword>
<feature type="region of interest" description="Disordered" evidence="8">
    <location>
        <begin position="1"/>
        <end position="22"/>
    </location>
</feature>
<evidence type="ECO:0000313" key="9">
    <source>
        <dbReference type="EMBL" id="RLQ86980.1"/>
    </source>
</evidence>
<dbReference type="GO" id="GO:0005737">
    <property type="term" value="C:cytoplasm"/>
    <property type="evidence" value="ECO:0007669"/>
    <property type="project" value="UniProtKB-SubCell"/>
</dbReference>
<comment type="cofactor">
    <cofactor evidence="7">
        <name>Zn(2+)</name>
        <dbReference type="ChEBI" id="CHEBI:29105"/>
    </cofactor>
    <text evidence="7">Binds 1 zinc ion.</text>
</comment>
<evidence type="ECO:0000256" key="6">
    <source>
        <dbReference type="ARBA" id="ARBA00022833"/>
    </source>
</evidence>
<comment type="similarity">
    <text evidence="1 7">Belongs to the endoribonuclease YbeY family.</text>
</comment>
<dbReference type="RefSeq" id="WP_121643950.1">
    <property type="nucleotide sequence ID" value="NZ_RCWN01000001.1"/>
</dbReference>
<dbReference type="GO" id="GO:0006364">
    <property type="term" value="P:rRNA processing"/>
    <property type="evidence" value="ECO:0007669"/>
    <property type="project" value="UniProtKB-UniRule"/>
</dbReference>
<dbReference type="PANTHER" id="PTHR46986">
    <property type="entry name" value="ENDORIBONUCLEASE YBEY, CHLOROPLASTIC"/>
    <property type="match status" value="1"/>
</dbReference>
<evidence type="ECO:0000256" key="2">
    <source>
        <dbReference type="ARBA" id="ARBA00022722"/>
    </source>
</evidence>
<keyword evidence="7" id="KW-0963">Cytoplasm</keyword>
<organism evidence="9 10">
    <name type="scientific">Notoacmeibacter ruber</name>
    <dbReference type="NCBI Taxonomy" id="2670375"/>
    <lineage>
        <taxon>Bacteria</taxon>
        <taxon>Pseudomonadati</taxon>
        <taxon>Pseudomonadota</taxon>
        <taxon>Alphaproteobacteria</taxon>
        <taxon>Hyphomicrobiales</taxon>
        <taxon>Notoacmeibacteraceae</taxon>
        <taxon>Notoacmeibacter</taxon>
    </lineage>
</organism>
<comment type="function">
    <text evidence="7">Single strand-specific metallo-endoribonuclease involved in late-stage 70S ribosome quality control and in maturation of the 3' terminus of the 16S rRNA.</text>
</comment>
<dbReference type="SUPFAM" id="SSF55486">
    <property type="entry name" value="Metalloproteases ('zincins'), catalytic domain"/>
    <property type="match status" value="1"/>
</dbReference>
<comment type="subcellular location">
    <subcellularLocation>
        <location evidence="7">Cytoplasm</location>
    </subcellularLocation>
</comment>
<dbReference type="Pfam" id="PF02130">
    <property type="entry name" value="YbeY"/>
    <property type="match status" value="1"/>
</dbReference>
<keyword evidence="5 7" id="KW-0378">Hydrolase</keyword>
<keyword evidence="3 7" id="KW-0479">Metal-binding</keyword>
<gene>
    <name evidence="7 9" type="primary">ybeY</name>
    <name evidence="9" type="ORF">D8780_00920</name>
</gene>
<dbReference type="NCBIfam" id="TIGR00043">
    <property type="entry name" value="rRNA maturation RNase YbeY"/>
    <property type="match status" value="1"/>
</dbReference>
<dbReference type="InterPro" id="IPR020549">
    <property type="entry name" value="YbeY_CS"/>
</dbReference>
<dbReference type="EMBL" id="RCWN01000001">
    <property type="protein sequence ID" value="RLQ86980.1"/>
    <property type="molecule type" value="Genomic_DNA"/>
</dbReference>
<keyword evidence="6 7" id="KW-0862">Zinc</keyword>
<feature type="binding site" evidence="7">
    <location>
        <position position="139"/>
    </location>
    <ligand>
        <name>Zn(2+)</name>
        <dbReference type="ChEBI" id="CHEBI:29105"/>
        <note>catalytic</note>
    </ligand>
</feature>
<dbReference type="GO" id="GO:0004222">
    <property type="term" value="F:metalloendopeptidase activity"/>
    <property type="evidence" value="ECO:0007669"/>
    <property type="project" value="InterPro"/>
</dbReference>
<dbReference type="GO" id="GO:0008270">
    <property type="term" value="F:zinc ion binding"/>
    <property type="evidence" value="ECO:0007669"/>
    <property type="project" value="UniProtKB-UniRule"/>
</dbReference>
<keyword evidence="7" id="KW-0698">rRNA processing</keyword>
<reference evidence="9 10" key="1">
    <citation type="submission" date="2018-10" db="EMBL/GenBank/DDBJ databases">
        <title>Notoacmeibacter sp. M2BS9Y-3-1, whole genome shotgun sequence.</title>
        <authorList>
            <person name="Tuo L."/>
        </authorList>
    </citation>
    <scope>NUCLEOTIDE SEQUENCE [LARGE SCALE GENOMIC DNA]</scope>
    <source>
        <strain evidence="9 10">M2BS9Y-3-1</strain>
    </source>
</reference>
<feature type="binding site" evidence="7">
    <location>
        <position position="143"/>
    </location>
    <ligand>
        <name>Zn(2+)</name>
        <dbReference type="ChEBI" id="CHEBI:29105"/>
        <note>catalytic</note>
    </ligand>
</feature>
<dbReference type="EC" id="3.1.-.-" evidence="7"/>
<evidence type="ECO:0000256" key="3">
    <source>
        <dbReference type="ARBA" id="ARBA00022723"/>
    </source>
</evidence>
<keyword evidence="10" id="KW-1185">Reference proteome</keyword>
<keyword evidence="7" id="KW-0690">Ribosome biogenesis</keyword>
<dbReference type="Gene3D" id="3.40.390.30">
    <property type="entry name" value="Metalloproteases ('zincins'), catalytic domain"/>
    <property type="match status" value="1"/>
</dbReference>
<evidence type="ECO:0000256" key="7">
    <source>
        <dbReference type="HAMAP-Rule" id="MF_00009"/>
    </source>
</evidence>
<dbReference type="PROSITE" id="PS01306">
    <property type="entry name" value="UPF0054"/>
    <property type="match status" value="1"/>
</dbReference>
<dbReference type="PANTHER" id="PTHR46986:SF1">
    <property type="entry name" value="ENDORIBONUCLEASE YBEY, CHLOROPLASTIC"/>
    <property type="match status" value="1"/>
</dbReference>
<keyword evidence="4 7" id="KW-0255">Endonuclease</keyword>
<evidence type="ECO:0000256" key="1">
    <source>
        <dbReference type="ARBA" id="ARBA00010875"/>
    </source>
</evidence>
<dbReference type="GO" id="GO:0004521">
    <property type="term" value="F:RNA endonuclease activity"/>
    <property type="evidence" value="ECO:0007669"/>
    <property type="project" value="UniProtKB-UniRule"/>
</dbReference>
<evidence type="ECO:0000256" key="5">
    <source>
        <dbReference type="ARBA" id="ARBA00022801"/>
    </source>
</evidence>
<dbReference type="AlphaFoldDB" id="A0A3L7J8Y5"/>
<evidence type="ECO:0000256" key="4">
    <source>
        <dbReference type="ARBA" id="ARBA00022759"/>
    </source>
</evidence>
<feature type="compositionally biased region" description="Basic and acidic residues" evidence="8">
    <location>
        <begin position="1"/>
        <end position="14"/>
    </location>
</feature>
<dbReference type="Proteomes" id="UP000281094">
    <property type="component" value="Unassembled WGS sequence"/>
</dbReference>
<evidence type="ECO:0000313" key="10">
    <source>
        <dbReference type="Proteomes" id="UP000281094"/>
    </source>
</evidence>
<proteinExistence type="inferred from homology"/>
<sequence>MPEREQLSGDDDRPPSPSDEGVELLLSIDSDDWGSQDVLEALARRAIEATLRETGLSFGEYCELSVVLTDDDAVHALNREWRQKDRPTNVLSFPAFDLAPGDPLPPMLGDIVVAHGVVTREANEATKSFDDHLTHLLVHGFLHLAGWDHETEDEADAMESIETAILARLSISDPYESRVGAAHATEAMRDGKSGDV</sequence>
<evidence type="ECO:0000256" key="8">
    <source>
        <dbReference type="SAM" id="MobiDB-lite"/>
    </source>
</evidence>
<dbReference type="InterPro" id="IPR002036">
    <property type="entry name" value="YbeY"/>
</dbReference>
<dbReference type="HAMAP" id="MF_00009">
    <property type="entry name" value="Endoribonucl_YbeY"/>
    <property type="match status" value="1"/>
</dbReference>
<feature type="binding site" evidence="7">
    <location>
        <position position="149"/>
    </location>
    <ligand>
        <name>Zn(2+)</name>
        <dbReference type="ChEBI" id="CHEBI:29105"/>
        <note>catalytic</note>
    </ligand>
</feature>